<dbReference type="EMBL" id="AY915241">
    <property type="protein sequence ID" value="AAX30462.2"/>
    <property type="molecule type" value="mRNA"/>
</dbReference>
<evidence type="ECO:0000313" key="1">
    <source>
        <dbReference type="EMBL" id="AAX30462.2"/>
    </source>
</evidence>
<reference evidence="1" key="2">
    <citation type="journal article" date="2006" name="PLoS Pathog.">
        <title>New perspectives on host-parasite interplay by comparative transcriptomic and proteomic analyses of Schistosoma japonicum.</title>
        <authorList>
            <person name="Liu F."/>
            <person name="Lu J."/>
            <person name="Hu W."/>
            <person name="Wang S.Y."/>
            <person name="Cui S.J."/>
            <person name="Chi M."/>
            <person name="Yan Q."/>
            <person name="Wang X.R."/>
            <person name="Song H.D."/>
            <person name="Xu X.N."/>
            <person name="Wang J.J."/>
            <person name="Zhang X.L."/>
            <person name="Zhang X."/>
            <person name="Wang Z.Q."/>
            <person name="Xue C.L."/>
            <person name="Brindley P.J."/>
            <person name="McManus D.P."/>
            <person name="Yang P.Y."/>
            <person name="Feng Z."/>
            <person name="Chen Z."/>
            <person name="Han Z.G."/>
        </authorList>
    </citation>
    <scope>NUCLEOTIDE SEQUENCE</scope>
</reference>
<name>Q5BSM3_SCHJA</name>
<reference evidence="1" key="1">
    <citation type="submission" date="2005-01" db="EMBL/GenBank/DDBJ databases">
        <authorList>
            <person name="Han Z."/>
        </authorList>
    </citation>
    <scope>NUCLEOTIDE SEQUENCE</scope>
</reference>
<feature type="non-terminal residue" evidence="1">
    <location>
        <position position="1"/>
    </location>
</feature>
<accession>Q5BSM3</accession>
<protein>
    <submittedName>
        <fullName evidence="1">SJCHGC03801 protein</fullName>
    </submittedName>
</protein>
<dbReference type="AlphaFoldDB" id="Q5BSM3"/>
<sequence>NYDFHTIDVITGMAFEYPTYLHCECEFGGKMYDAVFYLENTTQLKLELTDRITNEEWHNTLTESFVEELTKKTGNFKRFDVFCSMIQSALSKIY</sequence>
<proteinExistence type="evidence at transcript level"/>
<organism evidence="1">
    <name type="scientific">Schistosoma japonicum</name>
    <name type="common">Blood fluke</name>
    <dbReference type="NCBI Taxonomy" id="6182"/>
    <lineage>
        <taxon>Eukaryota</taxon>
        <taxon>Metazoa</taxon>
        <taxon>Spiralia</taxon>
        <taxon>Lophotrochozoa</taxon>
        <taxon>Platyhelminthes</taxon>
        <taxon>Trematoda</taxon>
        <taxon>Digenea</taxon>
        <taxon>Strigeidida</taxon>
        <taxon>Schistosomatoidea</taxon>
        <taxon>Schistosomatidae</taxon>
        <taxon>Schistosoma</taxon>
    </lineage>
</organism>